<dbReference type="InterPro" id="IPR002156">
    <property type="entry name" value="RNaseH_domain"/>
</dbReference>
<feature type="compositionally biased region" description="Basic and acidic residues" evidence="9">
    <location>
        <begin position="330"/>
        <end position="339"/>
    </location>
</feature>
<dbReference type="InterPro" id="IPR050951">
    <property type="entry name" value="Retrovirus_Pol_polyprotein"/>
</dbReference>
<evidence type="ECO:0000256" key="5">
    <source>
        <dbReference type="ARBA" id="ARBA00022759"/>
    </source>
</evidence>
<dbReference type="Pfam" id="PF00078">
    <property type="entry name" value="RVT_1"/>
    <property type="match status" value="1"/>
</dbReference>
<evidence type="ECO:0000259" key="10">
    <source>
        <dbReference type="PROSITE" id="PS50878"/>
    </source>
</evidence>
<gene>
    <name evidence="12" type="ORF">PF002_g25743</name>
</gene>
<dbReference type="FunFam" id="1.10.340.70:FF:000001">
    <property type="entry name" value="Retrovirus-related Pol polyprotein from transposon gypsy-like Protein"/>
    <property type="match status" value="1"/>
</dbReference>
<keyword evidence="2" id="KW-0808">Transferase</keyword>
<dbReference type="InterPro" id="IPR000477">
    <property type="entry name" value="RT_dom"/>
</dbReference>
<dbReference type="GO" id="GO:0006310">
    <property type="term" value="P:DNA recombination"/>
    <property type="evidence" value="ECO:0007669"/>
    <property type="project" value="UniProtKB-KW"/>
</dbReference>
<dbReference type="InterPro" id="IPR041373">
    <property type="entry name" value="RT_RNaseH"/>
</dbReference>
<name>A0A6A3WL10_9STRA</name>
<dbReference type="Pfam" id="PF13456">
    <property type="entry name" value="RVT_3"/>
    <property type="match status" value="1"/>
</dbReference>
<evidence type="ECO:0000313" key="12">
    <source>
        <dbReference type="EMBL" id="KAE9186918.1"/>
    </source>
</evidence>
<dbReference type="Pfam" id="PF17921">
    <property type="entry name" value="Integrase_H2C2"/>
    <property type="match status" value="1"/>
</dbReference>
<dbReference type="EMBL" id="QXGD01002571">
    <property type="protein sequence ID" value="KAE9186918.1"/>
    <property type="molecule type" value="Genomic_DNA"/>
</dbReference>
<dbReference type="Gene3D" id="2.40.70.10">
    <property type="entry name" value="Acid Proteases"/>
    <property type="match status" value="1"/>
</dbReference>
<evidence type="ECO:0000256" key="7">
    <source>
        <dbReference type="ARBA" id="ARBA00022918"/>
    </source>
</evidence>
<accession>A0A6A3WL10</accession>
<dbReference type="CDD" id="cd01647">
    <property type="entry name" value="RT_LTR"/>
    <property type="match status" value="1"/>
</dbReference>
<feature type="domain" description="Reverse transcriptase" evidence="10">
    <location>
        <begin position="476"/>
        <end position="683"/>
    </location>
</feature>
<evidence type="ECO:0000256" key="4">
    <source>
        <dbReference type="ARBA" id="ARBA00022722"/>
    </source>
</evidence>
<dbReference type="InterPro" id="IPR043502">
    <property type="entry name" value="DNA/RNA_pol_sf"/>
</dbReference>
<keyword evidence="3" id="KW-0548">Nucleotidyltransferase</keyword>
<keyword evidence="8" id="KW-0233">DNA recombination</keyword>
<dbReference type="CDD" id="cd00303">
    <property type="entry name" value="retropepsin_like"/>
    <property type="match status" value="1"/>
</dbReference>
<dbReference type="Proteomes" id="UP000440367">
    <property type="component" value="Unassembled WGS sequence"/>
</dbReference>
<evidence type="ECO:0000256" key="8">
    <source>
        <dbReference type="ARBA" id="ARBA00023172"/>
    </source>
</evidence>
<dbReference type="GO" id="GO:0004523">
    <property type="term" value="F:RNA-DNA hybrid ribonuclease activity"/>
    <property type="evidence" value="ECO:0007669"/>
    <property type="project" value="InterPro"/>
</dbReference>
<dbReference type="CDD" id="cd09279">
    <property type="entry name" value="RNase_HI_like"/>
    <property type="match status" value="1"/>
</dbReference>
<keyword evidence="6" id="KW-0378">Hydrolase</keyword>
<sequence length="1644" mass="186327">MELELQYGESRGYWKYHAPGKWFRQAKAIGKINNERAMLLFGSGAEVSIVDSTFARKVGCIIDESQRQECVGIGENAYMTEGRTKIKVTLAGSLVYFFHAWVGTLSGQDAILGMDFMVPAGIRLDLAEGTLCLPDEVRIQLSGRRPLYNGKVIPISVDRSLAILVGRSEEIPIRSGSIERQTLWATRGKHGVPTVVRGLGRRQYMRITNLGERTLYLNPHDRIRMWLPGDTIPRLGGYVTVGSRRYAEWQDLAFQATTDLPDDGPGEKSTEPMVDRPQYVTPTRILARSKENHRPVISQVVASTPPKLVPNEGTLEVEPIVTVEGPSLVETKEKPEAEAPIRALSSDDSSPIEAAVQDRTDATPAETPMEPEPPETEPPEPPQGEPVAHTTEEVTIEDIQVGNPADNSPEEIERLRQIIWKRCHLLMGKGNALPPAARGVVCEIDVGGATPVAQRCRRVAPQFREKLSDLIKGLLSAKMISPSTSPWASPIVIIIKKNGVDIRLCIDYRVVNGLTQLMVYPMPLVNDLLEDLDKVLWYCSLDMASGFWVVSMTERAPLISAFITPFGLFEWNRMPFGLKNAPQIYQRLIDNALYGYLKISADVANDSEPRDVFLTGEAETEQKSSVLGRRSYIDDILVTAESWDTLCNKVDRLLEACDKWNLSISVVKSFWGLRKVDYLGHQVSMDGLEAHPKDLQALADLPFPSTLRAMQSFLGSLNYYSRFIEDFAIYASVLYELRESDFHEITRKKLKESVVEEANRDDREEAPAGEDRWTRAERAFTVLKTKIAATPVLRHFDPDRPPVVVVYASKWAVSAALMQEHDGVYRPVTFTSRTLKSNEINYGIVDKEVLAILRILEVCYMLLVTRTIKVLTRYSTLGWLMQSKGFQGRLGRWTALLSPCTLEIVKCIKGEDEILGTRAATITPRAKVDEALIEIAPQKQPRQVIAMPLPTVEPEEKLLVVSFDGSARVKRGGGAYSAIVWQLPQWKVVFAVSEYMAELTVNEAEYRGMMLCLDLVAPLDRGRLIICGDSNLVIRQMRGEIECKAPGLKLLRSKAMEKLRSWPDHEFLHMKRDWNQSADKLAGAALQRGDGEVVTSEEDKLDLIALNRLDELLMPKSADSIAHVAAVTRSVRRRRVSPEVLQEEIVQRTRCERILQAQNEERWIVDLKAYLKGEVGDLSSDEAKNCAKLADDYEVDELDLLFYCPTTAQTDEDRDLVARLVVPETLQQDFLHHYHTSLEGGHQGIGWTYHRIRAHFHWRGLYQSVQRYVGECIDCQTGKGRPVAQGESPGNLQATYPFQMIAMDHIPSLPKSFKGNTELLIWVDLFSGYVIAKASSSRTAQTVAENYEECVFRRFGASEVIRHDREPGFMSDFFRAFNRIVGQKQRATMAYRPQANGTAERMVQTLTRALKMYVSDVNQKDWDEYAERLTYSLNTAQDRVRGDTPFYLSHGWDPRSTLEASLPLGSTRRRDTSARRWRYHIQRHYQRAREQVRERLRVAIHERADRHSEIARPHKIEAGVQVWLYLDRVKEGYARKLAHMWHGPFRVVGMVGDHAARLETAGTEYRLFPVVHVSKLKLVRQFPDRPGTELTVDEAERLDFDEALLPEDSWTTLLGEDEYEVERIADMRTGRRTRYGREHREFQV</sequence>
<dbReference type="Gene3D" id="3.30.420.10">
    <property type="entry name" value="Ribonuclease H-like superfamily/Ribonuclease H"/>
    <property type="match status" value="2"/>
</dbReference>
<evidence type="ECO:0000256" key="2">
    <source>
        <dbReference type="ARBA" id="ARBA00022679"/>
    </source>
</evidence>
<dbReference type="InterPro" id="IPR021109">
    <property type="entry name" value="Peptidase_aspartic_dom_sf"/>
</dbReference>
<organism evidence="12 13">
    <name type="scientific">Phytophthora fragariae</name>
    <dbReference type="NCBI Taxonomy" id="53985"/>
    <lineage>
        <taxon>Eukaryota</taxon>
        <taxon>Sar</taxon>
        <taxon>Stramenopiles</taxon>
        <taxon>Oomycota</taxon>
        <taxon>Peronosporomycetes</taxon>
        <taxon>Peronosporales</taxon>
        <taxon>Peronosporaceae</taxon>
        <taxon>Phytophthora</taxon>
    </lineage>
</organism>
<protein>
    <recommendedName>
        <fullName evidence="1">RNA-directed DNA polymerase</fullName>
        <ecNumber evidence="1">2.7.7.49</ecNumber>
    </recommendedName>
</protein>
<dbReference type="EC" id="2.7.7.49" evidence="1"/>
<dbReference type="PANTHER" id="PTHR37984">
    <property type="entry name" value="PROTEIN CBG26694"/>
    <property type="match status" value="1"/>
</dbReference>
<keyword evidence="5" id="KW-0255">Endonuclease</keyword>
<dbReference type="GO" id="GO:0003964">
    <property type="term" value="F:RNA-directed DNA polymerase activity"/>
    <property type="evidence" value="ECO:0007669"/>
    <property type="project" value="UniProtKB-KW"/>
</dbReference>
<feature type="domain" description="Integrase catalytic" evidence="11">
    <location>
        <begin position="1293"/>
        <end position="1453"/>
    </location>
</feature>
<keyword evidence="4" id="KW-0540">Nuclease</keyword>
<evidence type="ECO:0000259" key="11">
    <source>
        <dbReference type="PROSITE" id="PS50994"/>
    </source>
</evidence>
<evidence type="ECO:0000256" key="1">
    <source>
        <dbReference type="ARBA" id="ARBA00012493"/>
    </source>
</evidence>
<evidence type="ECO:0000256" key="6">
    <source>
        <dbReference type="ARBA" id="ARBA00022801"/>
    </source>
</evidence>
<dbReference type="InterPro" id="IPR043128">
    <property type="entry name" value="Rev_trsase/Diguanyl_cyclase"/>
</dbReference>
<dbReference type="SUPFAM" id="SSF53098">
    <property type="entry name" value="Ribonuclease H-like"/>
    <property type="match status" value="2"/>
</dbReference>
<dbReference type="InterPro" id="IPR001584">
    <property type="entry name" value="Integrase_cat-core"/>
</dbReference>
<keyword evidence="7" id="KW-0695">RNA-directed DNA polymerase</keyword>
<feature type="region of interest" description="Disordered" evidence="9">
    <location>
        <begin position="326"/>
        <end position="390"/>
    </location>
</feature>
<evidence type="ECO:0000256" key="3">
    <source>
        <dbReference type="ARBA" id="ARBA00022695"/>
    </source>
</evidence>
<dbReference type="InterPro" id="IPR036397">
    <property type="entry name" value="RNaseH_sf"/>
</dbReference>
<dbReference type="InterPro" id="IPR012337">
    <property type="entry name" value="RNaseH-like_sf"/>
</dbReference>
<evidence type="ECO:0000256" key="9">
    <source>
        <dbReference type="SAM" id="MobiDB-lite"/>
    </source>
</evidence>
<dbReference type="GO" id="GO:0015074">
    <property type="term" value="P:DNA integration"/>
    <property type="evidence" value="ECO:0007669"/>
    <property type="project" value="InterPro"/>
</dbReference>
<dbReference type="SUPFAM" id="SSF50630">
    <property type="entry name" value="Acid proteases"/>
    <property type="match status" value="1"/>
</dbReference>
<dbReference type="SUPFAM" id="SSF56672">
    <property type="entry name" value="DNA/RNA polymerases"/>
    <property type="match status" value="1"/>
</dbReference>
<dbReference type="Gene3D" id="1.10.340.70">
    <property type="match status" value="1"/>
</dbReference>
<dbReference type="PROSITE" id="PS50994">
    <property type="entry name" value="INTEGRASE"/>
    <property type="match status" value="1"/>
</dbReference>
<evidence type="ECO:0000313" key="13">
    <source>
        <dbReference type="Proteomes" id="UP000440367"/>
    </source>
</evidence>
<dbReference type="InterPro" id="IPR041588">
    <property type="entry name" value="Integrase_H2C2"/>
</dbReference>
<reference evidence="12 13" key="1">
    <citation type="submission" date="2018-08" db="EMBL/GenBank/DDBJ databases">
        <title>Genomic investigation of the strawberry pathogen Phytophthora fragariae indicates pathogenicity is determined by transcriptional variation in three key races.</title>
        <authorList>
            <person name="Adams T.M."/>
            <person name="Armitage A.D."/>
            <person name="Sobczyk M.K."/>
            <person name="Bates H.J."/>
            <person name="Dunwell J.M."/>
            <person name="Nellist C.F."/>
            <person name="Harrison R.J."/>
        </authorList>
    </citation>
    <scope>NUCLEOTIDE SEQUENCE [LARGE SCALE GENOMIC DNA]</scope>
    <source>
        <strain evidence="12 13">BC-1</strain>
    </source>
</reference>
<dbReference type="Pfam" id="PF17917">
    <property type="entry name" value="RT_RNaseH"/>
    <property type="match status" value="1"/>
</dbReference>
<dbReference type="PROSITE" id="PS50878">
    <property type="entry name" value="RT_POL"/>
    <property type="match status" value="1"/>
</dbReference>
<proteinExistence type="predicted"/>
<comment type="caution">
    <text evidence="12">The sequence shown here is derived from an EMBL/GenBank/DDBJ whole genome shotgun (WGS) entry which is preliminary data.</text>
</comment>
<dbReference type="PANTHER" id="PTHR37984:SF5">
    <property type="entry name" value="PROTEIN NYNRIN-LIKE"/>
    <property type="match status" value="1"/>
</dbReference>
<dbReference type="GO" id="GO:0003676">
    <property type="term" value="F:nucleic acid binding"/>
    <property type="evidence" value="ECO:0007669"/>
    <property type="project" value="InterPro"/>
</dbReference>
<dbReference type="Gene3D" id="3.10.10.10">
    <property type="entry name" value="HIV Type 1 Reverse Transcriptase, subunit A, domain 1"/>
    <property type="match status" value="1"/>
</dbReference>
<dbReference type="Gene3D" id="3.30.70.270">
    <property type="match status" value="2"/>
</dbReference>